<proteinExistence type="predicted"/>
<protein>
    <submittedName>
        <fullName evidence="1">Uncharacterized protein</fullName>
    </submittedName>
</protein>
<comment type="caution">
    <text evidence="1">The sequence shown here is derived from an EMBL/GenBank/DDBJ whole genome shotgun (WGS) entry which is preliminary data.</text>
</comment>
<dbReference type="RefSeq" id="XP_029237075.1">
    <property type="nucleotide sequence ID" value="XM_029383070.1"/>
</dbReference>
<dbReference type="EMBL" id="MKGL01000222">
    <property type="protein sequence ID" value="RNF02696.1"/>
    <property type="molecule type" value="Genomic_DNA"/>
</dbReference>
<dbReference type="Proteomes" id="UP000283634">
    <property type="component" value="Unassembled WGS sequence"/>
</dbReference>
<evidence type="ECO:0000313" key="2">
    <source>
        <dbReference type="Proteomes" id="UP000283634"/>
    </source>
</evidence>
<evidence type="ECO:0000313" key="1">
    <source>
        <dbReference type="EMBL" id="RNF02696.1"/>
    </source>
</evidence>
<dbReference type="GeneID" id="40330151"/>
<accession>A0A422NB86</accession>
<dbReference type="AlphaFoldDB" id="A0A422NB86"/>
<organism evidence="1 2">
    <name type="scientific">Trypanosoma rangeli</name>
    <dbReference type="NCBI Taxonomy" id="5698"/>
    <lineage>
        <taxon>Eukaryota</taxon>
        <taxon>Discoba</taxon>
        <taxon>Euglenozoa</taxon>
        <taxon>Kinetoplastea</taxon>
        <taxon>Metakinetoplastina</taxon>
        <taxon>Trypanosomatida</taxon>
        <taxon>Trypanosomatidae</taxon>
        <taxon>Trypanosoma</taxon>
        <taxon>Herpetosoma</taxon>
    </lineage>
</organism>
<keyword evidence="2" id="KW-1185">Reference proteome</keyword>
<gene>
    <name evidence="1" type="ORF">TraAM80_06218</name>
</gene>
<sequence length="180" mass="20305">MVCCSSCCVPAGGSGEWSRQSGKGTRRVTTHEDVHERLFVLSRRRKCTCQAPLRVDEDDSDDNNCTFTPAINRTHEALLARWAEGVTVFERLYGNALYLQRRRQQLQESMALERGYPVRSAFTSRSWSLAAAPQPESVVYEAPHGVTSNMLVKSGTRVRSPLCLQEKEQRGRPTRATMRT</sequence>
<name>A0A422NB86_TRYRA</name>
<reference evidence="1 2" key="1">
    <citation type="journal article" date="2018" name="BMC Genomics">
        <title>Genomic comparison of Trypanosoma conorhini and Trypanosoma rangeli to Trypanosoma cruzi strains of high and low virulence.</title>
        <authorList>
            <person name="Bradwell K.R."/>
            <person name="Koparde V.N."/>
            <person name="Matveyev A.V."/>
            <person name="Serrano M.G."/>
            <person name="Alves J.M."/>
            <person name="Parikh H."/>
            <person name="Huang B."/>
            <person name="Lee V."/>
            <person name="Espinosa-Alvarez O."/>
            <person name="Ortiz P.A."/>
            <person name="Costa-Martins A.G."/>
            <person name="Teixeira M.M."/>
            <person name="Buck G.A."/>
        </authorList>
    </citation>
    <scope>NUCLEOTIDE SEQUENCE [LARGE SCALE GENOMIC DNA]</scope>
    <source>
        <strain evidence="1 2">AM80</strain>
    </source>
</reference>
<dbReference type="OrthoDB" id="263547at2759"/>